<name>A0A7M2GHY5_SPHSA</name>
<dbReference type="SUPFAM" id="SSF55874">
    <property type="entry name" value="ATPase domain of HSP90 chaperone/DNA topoisomerase II/histidine kinase"/>
    <property type="match status" value="1"/>
</dbReference>
<dbReference type="AlphaFoldDB" id="A0A7M2GHY5"/>
<reference evidence="2" key="1">
    <citation type="submission" date="2020-08" db="EMBL/GenBank/DDBJ databases">
        <title>Complete genome sequence of Sphingobium barthaii strain KK22, a high-molecular-weight polycyclic aromatic hydrocarbon-degrading soil bacterium.</title>
        <authorList>
            <person name="Mori J.F."/>
            <person name="Kanaly R.A."/>
        </authorList>
    </citation>
    <scope>NUCLEOTIDE SEQUENCE [LARGE SCALE GENOMIC DNA]</scope>
    <source>
        <strain evidence="2">KK22</strain>
    </source>
</reference>
<dbReference type="Proteomes" id="UP000593663">
    <property type="component" value="Chromosome 1"/>
</dbReference>
<sequence>MSLPTTIRTSVGRSLVHKVSRLFNGSLSDVLTELLQNSRRAAATYVDIRSYDLAGHPTLVVRDDGSGIDDPVKLVTLGDSGWNAEIADREDPAGMGVFSLAGHRVEIRSYSRSAAQGWRVVVTPDAWETGAPLAVEPFDIGAGTEILIDFPENWETALNGAVAHCAQHYPLPVFLQGDVQPRADFLAGAIHVEHWQGCRVGVFRGLGNRPLDCPRINFHGLTVGCDFPIVSEIDHHEPWSVKVDILDAPLLQLVLPARKEMVQNKALTQLKTAAERAIFRAFAAQGSHRLAYKTWRRADKLGVELPEAEAWLDSWEPQTADGHGIPSGKRVADEPMVLLDSYDPDIDQGAAQVLSRGTPLGRRPVRAMDALVGYRWYDTLPRVTDLAFTIDTDDRPVRYAEEDVLPADIVSGRVDAITLDVIIELPDAPGNSERHSLPLEALVCRNDGYGCLDEAVTLVSRNATITPGALAWLIEASCFSYDEDHDSDSWDTQHREFEKAARHIANEILLGEEQALLERIRDAIADEVIWLIPKGRSITLLAGDDAMTLSFMPQDPAG</sequence>
<dbReference type="EMBL" id="CP060035">
    <property type="protein sequence ID" value="QOT72311.1"/>
    <property type="molecule type" value="Genomic_DNA"/>
</dbReference>
<protein>
    <submittedName>
        <fullName evidence="1">ATP-binding protein</fullName>
    </submittedName>
</protein>
<dbReference type="GO" id="GO:0005524">
    <property type="term" value="F:ATP binding"/>
    <property type="evidence" value="ECO:0007669"/>
    <property type="project" value="UniProtKB-KW"/>
</dbReference>
<evidence type="ECO:0000313" key="1">
    <source>
        <dbReference type="EMBL" id="QOT72311.1"/>
    </source>
</evidence>
<dbReference type="InterPro" id="IPR036890">
    <property type="entry name" value="HATPase_C_sf"/>
</dbReference>
<dbReference type="RefSeq" id="WP_025546434.1">
    <property type="nucleotide sequence ID" value="NZ_BATN01000001.1"/>
</dbReference>
<gene>
    <name evidence="1" type="ORF">H5V43_03970</name>
</gene>
<proteinExistence type="predicted"/>
<accession>A0A7M2GHY5</accession>
<organism evidence="1 2">
    <name type="scientific">Sphingobium fuliginis (strain ATCC 27551)</name>
    <dbReference type="NCBI Taxonomy" id="336203"/>
    <lineage>
        <taxon>Bacteria</taxon>
        <taxon>Pseudomonadati</taxon>
        <taxon>Pseudomonadota</taxon>
        <taxon>Alphaproteobacteria</taxon>
        <taxon>Sphingomonadales</taxon>
        <taxon>Sphingomonadaceae</taxon>
        <taxon>Sphingobium</taxon>
    </lineage>
</organism>
<dbReference type="Gene3D" id="3.30.565.10">
    <property type="entry name" value="Histidine kinase-like ATPase, C-terminal domain"/>
    <property type="match status" value="1"/>
</dbReference>
<evidence type="ECO:0000313" key="2">
    <source>
        <dbReference type="Proteomes" id="UP000593663"/>
    </source>
</evidence>
<dbReference type="KEGG" id="sbar:H5V43_03970"/>
<keyword evidence="1" id="KW-0547">Nucleotide-binding</keyword>
<keyword evidence="1" id="KW-0067">ATP-binding</keyword>